<feature type="region of interest" description="Disordered" evidence="7">
    <location>
        <begin position="673"/>
        <end position="707"/>
    </location>
</feature>
<evidence type="ECO:0000256" key="1">
    <source>
        <dbReference type="ARBA" id="ARBA00004123"/>
    </source>
</evidence>
<keyword evidence="3" id="KW-0805">Transcription regulation</keyword>
<proteinExistence type="predicted"/>
<keyword evidence="2" id="KW-0678">Repressor</keyword>
<dbReference type="OrthoDB" id="20886at2759"/>
<dbReference type="GO" id="GO:0010468">
    <property type="term" value="P:regulation of gene expression"/>
    <property type="evidence" value="ECO:0007669"/>
    <property type="project" value="UniProtKB-ARBA"/>
</dbReference>
<feature type="compositionally biased region" description="Low complexity" evidence="7">
    <location>
        <begin position="15"/>
        <end position="34"/>
    </location>
</feature>
<feature type="compositionally biased region" description="Basic residues" evidence="7">
    <location>
        <begin position="319"/>
        <end position="334"/>
    </location>
</feature>
<evidence type="ECO:0000313" key="9">
    <source>
        <dbReference type="Proteomes" id="UP000325902"/>
    </source>
</evidence>
<feature type="compositionally biased region" description="Polar residues" evidence="7">
    <location>
        <begin position="61"/>
        <end position="71"/>
    </location>
</feature>
<feature type="compositionally biased region" description="Acidic residues" evidence="7">
    <location>
        <begin position="347"/>
        <end position="359"/>
    </location>
</feature>
<name>A0A5N5CWY4_9PEZI</name>
<feature type="compositionally biased region" description="Basic residues" evidence="7">
    <location>
        <begin position="1"/>
        <end position="12"/>
    </location>
</feature>
<gene>
    <name evidence="8" type="ORF">DBV05_g11507</name>
</gene>
<evidence type="ECO:0000256" key="4">
    <source>
        <dbReference type="ARBA" id="ARBA00023163"/>
    </source>
</evidence>
<feature type="compositionally biased region" description="Pro residues" evidence="7">
    <location>
        <begin position="39"/>
        <end position="59"/>
    </location>
</feature>
<dbReference type="GO" id="GO:0005654">
    <property type="term" value="C:nucleoplasm"/>
    <property type="evidence" value="ECO:0007669"/>
    <property type="project" value="UniProtKB-ARBA"/>
</dbReference>
<evidence type="ECO:0000256" key="3">
    <source>
        <dbReference type="ARBA" id="ARBA00023015"/>
    </source>
</evidence>
<feature type="compositionally biased region" description="Polar residues" evidence="7">
    <location>
        <begin position="633"/>
        <end position="658"/>
    </location>
</feature>
<feature type="compositionally biased region" description="Acidic residues" evidence="7">
    <location>
        <begin position="271"/>
        <end position="286"/>
    </location>
</feature>
<organism evidence="8 9">
    <name type="scientific">Lasiodiplodia theobromae</name>
    <dbReference type="NCBI Taxonomy" id="45133"/>
    <lineage>
        <taxon>Eukaryota</taxon>
        <taxon>Fungi</taxon>
        <taxon>Dikarya</taxon>
        <taxon>Ascomycota</taxon>
        <taxon>Pezizomycotina</taxon>
        <taxon>Dothideomycetes</taxon>
        <taxon>Dothideomycetes incertae sedis</taxon>
        <taxon>Botryosphaeriales</taxon>
        <taxon>Botryosphaeriaceae</taxon>
        <taxon>Lasiodiplodia</taxon>
    </lineage>
</organism>
<feature type="compositionally biased region" description="Acidic residues" evidence="7">
    <location>
        <begin position="198"/>
        <end position="210"/>
    </location>
</feature>
<dbReference type="EMBL" id="VCHE01000165">
    <property type="protein sequence ID" value="KAB2569826.1"/>
    <property type="molecule type" value="Genomic_DNA"/>
</dbReference>
<evidence type="ECO:0000256" key="2">
    <source>
        <dbReference type="ARBA" id="ARBA00022491"/>
    </source>
</evidence>
<dbReference type="Pfam" id="PF08598">
    <property type="entry name" value="Sds3"/>
    <property type="match status" value="1"/>
</dbReference>
<reference evidence="8 9" key="1">
    <citation type="journal article" date="2019" name="Sci. Rep.">
        <title>A multi-omics analysis of the grapevine pathogen Lasiodiplodia theobromae reveals that temperature affects the expression of virulence- and pathogenicity-related genes.</title>
        <authorList>
            <person name="Felix C."/>
            <person name="Meneses R."/>
            <person name="Goncalves M.F.M."/>
            <person name="Tilleman L."/>
            <person name="Duarte A.S."/>
            <person name="Jorrin-Novo J.V."/>
            <person name="Van de Peer Y."/>
            <person name="Deforce D."/>
            <person name="Van Nieuwerburgh F."/>
            <person name="Esteves A.C."/>
            <person name="Alves A."/>
        </authorList>
    </citation>
    <scope>NUCLEOTIDE SEQUENCE [LARGE SCALE GENOMIC DNA]</scope>
    <source>
        <strain evidence="8 9">LA-SOL3</strain>
    </source>
</reference>
<keyword evidence="9" id="KW-1185">Reference proteome</keyword>
<sequence length="761" mass="82945">MSALHRSSRSRSKTAPETGAPTTTTDTGHSTPTHVPAKAPTPEPLESPEPASPPLPRNVPHPSTAQDTHTGTAPVEALATMSAAANGTNDHDLVHNGGIADVGDEGSSSLSEPEESIEDRDEAALRDVASPIADENDSEAETERIENTPRKPTRTATDVTNGSEGRSPSKLARVITAEPENLSQSPALPTRQRKANSDADDLSDDDDELPAEDKHNVDADAEGSATPEGSDRKRKRSSSALSSIADDLDNDQPARKRPSPVRPVELNGDPMEVDGEGEEPVADEGEDHPSKDIEEPLVEEEDNEEAAQEAANDASAGPKKSKGKKGQRKGKKGKSHDNEEHAATPQEAEDEEAPEAELEAEDSALIEEERGRKHNALEELNKIEKQFLAFQKKRLEEQLERLSVELDQLKRPDSTHHEYLLMLQAVDKRRDEKTRQESVRLGLKKDILRKQFVAMRNSIHGQYMHDVAELRMDTLSECNKRITQLQRERRYWGSNERDYSVKFTQKRSQQVQQQTAYNLEVSILSGVAKHVGFPAAPDLGAARAPEMDHDLVAMGIPIRPAPQAARPTGPAESSRADRAAAEEQFFEQNAWANPQHPAHNHNHYQITSSQQRVISNPFATPAAQRDRIDLQAPNGSASTIDMQSNPPSGTAGQNSTAQRDAYESPIVQMKQAVNRNPGNHPPVDTPVRPGSHPSREANPGDSHRARDIYDNPALMSHLGIPGAQSAAESHSTSAIKDEDAGEQLQRAAITQRTGVVGGLFR</sequence>
<feature type="coiled-coil region" evidence="6">
    <location>
        <begin position="366"/>
        <end position="412"/>
    </location>
</feature>
<dbReference type="Proteomes" id="UP000325902">
    <property type="component" value="Unassembled WGS sequence"/>
</dbReference>
<comment type="caution">
    <text evidence="8">The sequence shown here is derived from an EMBL/GenBank/DDBJ whole genome shotgun (WGS) entry which is preliminary data.</text>
</comment>
<keyword evidence="4" id="KW-0804">Transcription</keyword>
<dbReference type="SMART" id="SM01401">
    <property type="entry name" value="Sds3"/>
    <property type="match status" value="1"/>
</dbReference>
<keyword evidence="5" id="KW-0539">Nucleus</keyword>
<protein>
    <recommendedName>
        <fullName evidence="10">Transcriptional regulatory protein DEP1</fullName>
    </recommendedName>
</protein>
<feature type="region of interest" description="Disordered" evidence="7">
    <location>
        <begin position="633"/>
        <end position="659"/>
    </location>
</feature>
<evidence type="ECO:0000256" key="5">
    <source>
        <dbReference type="ARBA" id="ARBA00023242"/>
    </source>
</evidence>
<feature type="compositionally biased region" description="Acidic residues" evidence="7">
    <location>
        <begin position="112"/>
        <end position="121"/>
    </location>
</feature>
<evidence type="ECO:0000256" key="7">
    <source>
        <dbReference type="SAM" id="MobiDB-lite"/>
    </source>
</evidence>
<feature type="region of interest" description="Disordered" evidence="7">
    <location>
        <begin position="722"/>
        <end position="743"/>
    </location>
</feature>
<evidence type="ECO:0000313" key="8">
    <source>
        <dbReference type="EMBL" id="KAB2569826.1"/>
    </source>
</evidence>
<dbReference type="PANTHER" id="PTHR21964">
    <property type="entry name" value="BREAST CANCER METASTASIS-SUPPRESSOR 1"/>
    <property type="match status" value="1"/>
</dbReference>
<accession>A0A5N5CWY4</accession>
<dbReference type="AlphaFoldDB" id="A0A5N5CWY4"/>
<evidence type="ECO:0000256" key="6">
    <source>
        <dbReference type="SAM" id="Coils"/>
    </source>
</evidence>
<feature type="compositionally biased region" description="Low complexity" evidence="7">
    <location>
        <begin position="308"/>
        <end position="318"/>
    </location>
</feature>
<feature type="region of interest" description="Disordered" evidence="7">
    <location>
        <begin position="1"/>
        <end position="359"/>
    </location>
</feature>
<evidence type="ECO:0008006" key="10">
    <source>
        <dbReference type="Google" id="ProtNLM"/>
    </source>
</evidence>
<feature type="compositionally biased region" description="Low complexity" evidence="7">
    <location>
        <begin position="560"/>
        <end position="573"/>
    </location>
</feature>
<keyword evidence="6" id="KW-0175">Coiled coil</keyword>
<feature type="region of interest" description="Disordered" evidence="7">
    <location>
        <begin position="560"/>
        <end position="579"/>
    </location>
</feature>
<feature type="compositionally biased region" description="Polar residues" evidence="7">
    <location>
        <begin position="154"/>
        <end position="166"/>
    </location>
</feature>
<feature type="compositionally biased region" description="Acidic residues" evidence="7">
    <location>
        <begin position="295"/>
        <end position="307"/>
    </location>
</feature>
<comment type="subcellular location">
    <subcellularLocation>
        <location evidence="1">Nucleus</location>
    </subcellularLocation>
</comment>
<dbReference type="InterPro" id="IPR013907">
    <property type="entry name" value="Sds3"/>
</dbReference>